<dbReference type="Gene3D" id="3.30.1330.40">
    <property type="entry name" value="RutC-like"/>
    <property type="match status" value="1"/>
</dbReference>
<dbReference type="Pfam" id="PF14588">
    <property type="entry name" value="YjgF_endoribonc"/>
    <property type="match status" value="1"/>
</dbReference>
<dbReference type="InterPro" id="IPR035959">
    <property type="entry name" value="RutC-like_sf"/>
</dbReference>
<accession>A0A2A4I7D1</accession>
<dbReference type="PANTHER" id="PTHR43760">
    <property type="entry name" value="ENDORIBONUCLEASE-RELATED"/>
    <property type="match status" value="1"/>
</dbReference>
<keyword evidence="3" id="KW-1185">Reference proteome</keyword>
<protein>
    <submittedName>
        <fullName evidence="2">RidA family protein</fullName>
    </submittedName>
</protein>
<sequence length="156" mass="16208">MTDRIDRTLQELGLELPQAAAPVAAYVPVVEAGGLLHISGQLPFRDGAVVTGRLGDDVSLEAGQDAAQRCALMLVAQIKAHIGNLERVVRIVKLGVFVNSTPDFIDQPKVANGASELMVKLFGDAGRHARSAVGVAVLPLGAAVEVDAIVEVAPAL</sequence>
<evidence type="ECO:0000313" key="3">
    <source>
        <dbReference type="Proteomes" id="UP000218323"/>
    </source>
</evidence>
<reference evidence="2 3" key="1">
    <citation type="submission" date="2017-09" db="EMBL/GenBank/DDBJ databases">
        <title>Sphingomonas adhaesiva DSM 7418, whole genome shotgun sequence.</title>
        <authorList>
            <person name="Feng G."/>
            <person name="Zhu H."/>
        </authorList>
    </citation>
    <scope>NUCLEOTIDE SEQUENCE [LARGE SCALE GENOMIC DNA]</scope>
    <source>
        <strain evidence="2 3">DSM 7418</strain>
    </source>
</reference>
<dbReference type="CDD" id="cd02199">
    <property type="entry name" value="YjgF_YER057c_UK114_like_1"/>
    <property type="match status" value="1"/>
</dbReference>
<evidence type="ECO:0000259" key="1">
    <source>
        <dbReference type="Pfam" id="PF14588"/>
    </source>
</evidence>
<gene>
    <name evidence="2" type="ORF">COA07_07555</name>
</gene>
<organism evidence="2 3">
    <name type="scientific">Sphingomonas adhaesiva</name>
    <dbReference type="NCBI Taxonomy" id="28212"/>
    <lineage>
        <taxon>Bacteria</taxon>
        <taxon>Pseudomonadati</taxon>
        <taxon>Pseudomonadota</taxon>
        <taxon>Alphaproteobacteria</taxon>
        <taxon>Sphingomonadales</taxon>
        <taxon>Sphingomonadaceae</taxon>
        <taxon>Sphingomonas</taxon>
    </lineage>
</organism>
<dbReference type="RefSeq" id="WP_066712802.1">
    <property type="nucleotide sequence ID" value="NZ_JBHIWA010000023.1"/>
</dbReference>
<proteinExistence type="predicted"/>
<dbReference type="PANTHER" id="PTHR43760:SF1">
    <property type="entry name" value="ENDORIBONUCLEASE L-PSP_CHORISMATE MUTASE-LIKE DOMAIN-CONTAINING PROTEIN"/>
    <property type="match status" value="1"/>
</dbReference>
<name>A0A2A4I7D1_9SPHN</name>
<dbReference type="SUPFAM" id="SSF55298">
    <property type="entry name" value="YjgF-like"/>
    <property type="match status" value="1"/>
</dbReference>
<evidence type="ECO:0000313" key="2">
    <source>
        <dbReference type="EMBL" id="PCG14399.1"/>
    </source>
</evidence>
<dbReference type="EMBL" id="NWVC01000003">
    <property type="protein sequence ID" value="PCG14399.1"/>
    <property type="molecule type" value="Genomic_DNA"/>
</dbReference>
<feature type="domain" description="Endoribonuclease L-PSP/chorismate mutase-like" evidence="1">
    <location>
        <begin position="10"/>
        <end position="146"/>
    </location>
</feature>
<dbReference type="InterPro" id="IPR013813">
    <property type="entry name" value="Endoribo_LPSP/chorism_mut-like"/>
</dbReference>
<dbReference type="AlphaFoldDB" id="A0A2A4I7D1"/>
<comment type="caution">
    <text evidence="2">The sequence shown here is derived from an EMBL/GenBank/DDBJ whole genome shotgun (WGS) entry which is preliminary data.</text>
</comment>
<dbReference type="Proteomes" id="UP000218323">
    <property type="component" value="Unassembled WGS sequence"/>
</dbReference>